<evidence type="ECO:0000256" key="1">
    <source>
        <dbReference type="ARBA" id="ARBA00009437"/>
    </source>
</evidence>
<dbReference type="Gene3D" id="3.40.190.10">
    <property type="entry name" value="Periplasmic binding protein-like II"/>
    <property type="match status" value="2"/>
</dbReference>
<dbReference type="SUPFAM" id="SSF53850">
    <property type="entry name" value="Periplasmic binding protein-like II"/>
    <property type="match status" value="1"/>
</dbReference>
<dbReference type="PROSITE" id="PS51257">
    <property type="entry name" value="PROKAR_LIPOPROTEIN"/>
    <property type="match status" value="1"/>
</dbReference>
<dbReference type="GO" id="GO:0003700">
    <property type="term" value="F:DNA-binding transcription factor activity"/>
    <property type="evidence" value="ECO:0007669"/>
    <property type="project" value="InterPro"/>
</dbReference>
<dbReference type="InterPro" id="IPR036390">
    <property type="entry name" value="WH_DNA-bd_sf"/>
</dbReference>
<dbReference type="InterPro" id="IPR005119">
    <property type="entry name" value="LysR_subst-bd"/>
</dbReference>
<comment type="caution">
    <text evidence="6">The sequence shown here is derived from an EMBL/GenBank/DDBJ whole genome shotgun (WGS) entry which is preliminary data.</text>
</comment>
<dbReference type="InterPro" id="IPR000847">
    <property type="entry name" value="LysR_HTH_N"/>
</dbReference>
<dbReference type="PANTHER" id="PTHR30346">
    <property type="entry name" value="TRANSCRIPTIONAL DUAL REGULATOR HCAR-RELATED"/>
    <property type="match status" value="1"/>
</dbReference>
<dbReference type="Pfam" id="PF03466">
    <property type="entry name" value="LysR_substrate"/>
    <property type="match status" value="1"/>
</dbReference>
<dbReference type="AlphaFoldDB" id="A0A2U1F463"/>
<dbReference type="Gene3D" id="1.10.10.10">
    <property type="entry name" value="Winged helix-like DNA-binding domain superfamily/Winged helix DNA-binding domain"/>
    <property type="match status" value="1"/>
</dbReference>
<dbReference type="Proteomes" id="UP000245639">
    <property type="component" value="Unassembled WGS sequence"/>
</dbReference>
<dbReference type="GO" id="GO:0032993">
    <property type="term" value="C:protein-DNA complex"/>
    <property type="evidence" value="ECO:0007669"/>
    <property type="project" value="TreeGrafter"/>
</dbReference>
<dbReference type="PROSITE" id="PS50931">
    <property type="entry name" value="HTH_LYSR"/>
    <property type="match status" value="1"/>
</dbReference>
<organism evidence="6 7">
    <name type="scientific">Actinomycetospora cinnamomea</name>
    <dbReference type="NCBI Taxonomy" id="663609"/>
    <lineage>
        <taxon>Bacteria</taxon>
        <taxon>Bacillati</taxon>
        <taxon>Actinomycetota</taxon>
        <taxon>Actinomycetes</taxon>
        <taxon>Pseudonocardiales</taxon>
        <taxon>Pseudonocardiaceae</taxon>
        <taxon>Actinomycetospora</taxon>
    </lineage>
</organism>
<evidence type="ECO:0000313" key="6">
    <source>
        <dbReference type="EMBL" id="PVZ06973.1"/>
    </source>
</evidence>
<proteinExistence type="inferred from homology"/>
<name>A0A2U1F463_9PSEU</name>
<feature type="domain" description="HTH lysR-type" evidence="5">
    <location>
        <begin position="22"/>
        <end position="79"/>
    </location>
</feature>
<gene>
    <name evidence="6" type="ORF">C8D89_112167</name>
</gene>
<dbReference type="SUPFAM" id="SSF46785">
    <property type="entry name" value="Winged helix' DNA-binding domain"/>
    <property type="match status" value="1"/>
</dbReference>
<comment type="similarity">
    <text evidence="1">Belongs to the LysR transcriptional regulatory family.</text>
</comment>
<keyword evidence="4" id="KW-0804">Transcription</keyword>
<evidence type="ECO:0000256" key="4">
    <source>
        <dbReference type="ARBA" id="ARBA00023163"/>
    </source>
</evidence>
<evidence type="ECO:0000256" key="2">
    <source>
        <dbReference type="ARBA" id="ARBA00023015"/>
    </source>
</evidence>
<protein>
    <submittedName>
        <fullName evidence="6">LysR family transcriptional regulator</fullName>
    </submittedName>
</protein>
<keyword evidence="2" id="KW-0805">Transcription regulation</keyword>
<evidence type="ECO:0000256" key="3">
    <source>
        <dbReference type="ARBA" id="ARBA00023125"/>
    </source>
</evidence>
<accession>A0A2U1F463</accession>
<dbReference type="GO" id="GO:0003677">
    <property type="term" value="F:DNA binding"/>
    <property type="evidence" value="ECO:0007669"/>
    <property type="project" value="UniProtKB-KW"/>
</dbReference>
<dbReference type="OrthoDB" id="4131546at2"/>
<reference evidence="6 7" key="1">
    <citation type="submission" date="2018-04" db="EMBL/GenBank/DDBJ databases">
        <title>Genomic Encyclopedia of Type Strains, Phase IV (KMG-IV): sequencing the most valuable type-strain genomes for metagenomic binning, comparative biology and taxonomic classification.</title>
        <authorList>
            <person name="Goeker M."/>
        </authorList>
    </citation>
    <scope>NUCLEOTIDE SEQUENCE [LARGE SCALE GENOMIC DNA]</scope>
    <source>
        <strain evidence="6 7">DSM 45771</strain>
    </source>
</reference>
<dbReference type="PANTHER" id="PTHR30346:SF29">
    <property type="entry name" value="LYSR SUBSTRATE-BINDING"/>
    <property type="match status" value="1"/>
</dbReference>
<keyword evidence="7" id="KW-1185">Reference proteome</keyword>
<dbReference type="InterPro" id="IPR036388">
    <property type="entry name" value="WH-like_DNA-bd_sf"/>
</dbReference>
<sequence length="334" mass="35598">MRSVQVQRTFLYTGVWMSCMELSLRRLRTLREVARQGGVNAAAATLHFSPSAVSQQLEALSTEVGAPVLERVGRGVRLTEVGRVLTEHAEILLAAEQRACAAVEGARRSLTAHLTVGVFPAAGAGLVPAVIDDLRTRRPGITLSSAEADVEDVVADVRHGHLDLALLLDYPDAPEPWKDDLAVVPLGQDSIDLAAPTGTAYGPGTDLEELADEDWILSGADTYWGRAVRTACRRAGFEPRVRHRVDSSATALAMVAAGLGITLVSELGRIFCPPTGVVVVPLARPLSRRILITHLPHTGERPSVRAVLDAFARAAAAQGLTDVRTPGGSQDERP</sequence>
<evidence type="ECO:0000259" key="5">
    <source>
        <dbReference type="PROSITE" id="PS50931"/>
    </source>
</evidence>
<dbReference type="Pfam" id="PF00126">
    <property type="entry name" value="HTH_1"/>
    <property type="match status" value="1"/>
</dbReference>
<dbReference type="EMBL" id="QEKW01000012">
    <property type="protein sequence ID" value="PVZ06973.1"/>
    <property type="molecule type" value="Genomic_DNA"/>
</dbReference>
<evidence type="ECO:0000313" key="7">
    <source>
        <dbReference type="Proteomes" id="UP000245639"/>
    </source>
</evidence>
<dbReference type="CDD" id="cd08423">
    <property type="entry name" value="PBP2_LTTR_like_6"/>
    <property type="match status" value="1"/>
</dbReference>
<keyword evidence="3" id="KW-0238">DNA-binding</keyword>